<protein>
    <submittedName>
        <fullName evidence="2">N-acetyltransferase</fullName>
    </submittedName>
</protein>
<keyword evidence="3" id="KW-1185">Reference proteome</keyword>
<keyword evidence="2" id="KW-0808">Transferase</keyword>
<gene>
    <name evidence="2" type="ORF">ERX37_06780</name>
</gene>
<dbReference type="CDD" id="cd04301">
    <property type="entry name" value="NAT_SF"/>
    <property type="match status" value="1"/>
</dbReference>
<evidence type="ECO:0000313" key="3">
    <source>
        <dbReference type="Proteomes" id="UP000295328"/>
    </source>
</evidence>
<dbReference type="InterPro" id="IPR000182">
    <property type="entry name" value="GNAT_dom"/>
</dbReference>
<dbReference type="SUPFAM" id="SSF55729">
    <property type="entry name" value="Acyl-CoA N-acyltransferases (Nat)"/>
    <property type="match status" value="1"/>
</dbReference>
<dbReference type="InterPro" id="IPR016181">
    <property type="entry name" value="Acyl_CoA_acyltransferase"/>
</dbReference>
<dbReference type="EMBL" id="SCWE01000002">
    <property type="protein sequence ID" value="TDM01910.1"/>
    <property type="molecule type" value="Genomic_DNA"/>
</dbReference>
<dbReference type="Pfam" id="PF00583">
    <property type="entry name" value="Acetyltransf_1"/>
    <property type="match status" value="1"/>
</dbReference>
<dbReference type="RefSeq" id="WP_133429922.1">
    <property type="nucleotide sequence ID" value="NZ_BMCC01000003.1"/>
</dbReference>
<evidence type="ECO:0000313" key="2">
    <source>
        <dbReference type="EMBL" id="TDM01910.1"/>
    </source>
</evidence>
<dbReference type="OrthoDB" id="2213517at2"/>
<evidence type="ECO:0000259" key="1">
    <source>
        <dbReference type="PROSITE" id="PS51186"/>
    </source>
</evidence>
<dbReference type="Pfam" id="PF18467">
    <property type="entry name" value="DUF5613"/>
    <property type="match status" value="1"/>
</dbReference>
<organism evidence="2 3">
    <name type="scientific">Macrococcus hajekii</name>
    <dbReference type="NCBI Taxonomy" id="198482"/>
    <lineage>
        <taxon>Bacteria</taxon>
        <taxon>Bacillati</taxon>
        <taxon>Bacillota</taxon>
        <taxon>Bacilli</taxon>
        <taxon>Bacillales</taxon>
        <taxon>Staphylococcaceae</taxon>
        <taxon>Macrococcus</taxon>
    </lineage>
</organism>
<feature type="domain" description="N-acetyltransferase" evidence="1">
    <location>
        <begin position="114"/>
        <end position="246"/>
    </location>
</feature>
<name>A0A4R6BJV0_9STAP</name>
<dbReference type="Proteomes" id="UP000295328">
    <property type="component" value="Unassembled WGS sequence"/>
</dbReference>
<dbReference type="PROSITE" id="PS51186">
    <property type="entry name" value="GNAT"/>
    <property type="match status" value="1"/>
</dbReference>
<dbReference type="GO" id="GO:0016747">
    <property type="term" value="F:acyltransferase activity, transferring groups other than amino-acyl groups"/>
    <property type="evidence" value="ECO:0007669"/>
    <property type="project" value="InterPro"/>
</dbReference>
<reference evidence="2 3" key="1">
    <citation type="submission" date="2019-01" db="EMBL/GenBank/DDBJ databases">
        <title>Draft genome sequences of the type strains of six Macrococcus species.</title>
        <authorList>
            <person name="Mazhar S."/>
            <person name="Altermann E."/>
            <person name="Hill C."/>
            <person name="Mcauliffe O."/>
        </authorList>
    </citation>
    <scope>NUCLEOTIDE SEQUENCE [LARGE SCALE GENOMIC DNA]</scope>
    <source>
        <strain evidence="2 3">CCM4809</strain>
    </source>
</reference>
<comment type="caution">
    <text evidence="2">The sequence shown here is derived from an EMBL/GenBank/DDBJ whole genome shotgun (WGS) entry which is preliminary data.</text>
</comment>
<proteinExistence type="predicted"/>
<accession>A0A4R6BJV0</accession>
<dbReference type="Gene3D" id="3.40.630.30">
    <property type="match status" value="1"/>
</dbReference>
<dbReference type="AlphaFoldDB" id="A0A4R6BJV0"/>
<dbReference type="InterPro" id="IPR040549">
    <property type="entry name" value="DUF5613"/>
</dbReference>
<sequence length="246" mass="28713">MATFKETKQVAELYEDNSRYKHYHTPSQLIRYYSNFFEYKEMPDLITFKQDESKQQQFHQARNQQHLLFIFPENETLPQELINYAEKQNYKIEKMELYETKELSVKRQAGEVKVVCDDQTFSDFLQVCRAGELQYDEDFVDLKEEMHTADLGDETIIQLVAYNGGRPVGKLEAILNDSFIELDDFYVLEDARGKGIGSALQAQVLTYGESLILIADGNDTPREMYEKQGYKKVSERYELLKVKGSS</sequence>